<dbReference type="InterPro" id="IPR040684">
    <property type="entry name" value="HMUDK_hel"/>
</dbReference>
<feature type="compositionally biased region" description="Low complexity" evidence="1">
    <location>
        <begin position="616"/>
        <end position="626"/>
    </location>
</feature>
<reference evidence="3" key="1">
    <citation type="submission" date="2020-04" db="EMBL/GenBank/DDBJ databases">
        <title>Analysis of mating type loci in Filobasidium floriforme.</title>
        <authorList>
            <person name="Nowrousian M."/>
        </authorList>
    </citation>
    <scope>NUCLEOTIDE SEQUENCE</scope>
    <source>
        <strain evidence="3">CBS 6242</strain>
    </source>
</reference>
<dbReference type="AlphaFoldDB" id="A0A8K0JH37"/>
<accession>A0A8K0JH37</accession>
<feature type="compositionally biased region" description="Basic and acidic residues" evidence="1">
    <location>
        <begin position="587"/>
        <end position="600"/>
    </location>
</feature>
<feature type="region of interest" description="Disordered" evidence="1">
    <location>
        <begin position="569"/>
        <end position="663"/>
    </location>
</feature>
<evidence type="ECO:0000259" key="2">
    <source>
        <dbReference type="Pfam" id="PF18723"/>
    </source>
</evidence>
<feature type="compositionally biased region" description="Acidic residues" evidence="1">
    <location>
        <begin position="569"/>
        <end position="586"/>
    </location>
</feature>
<sequence length="663" mass="75089">MPDNQRSFLSHVELPLLTPRKRASFPSSLASSSSSSSRSIKRIRTRQIVRGSAREEREEEEDTDAVLPRRGMEIVELDEGLKLYGSGISKNLEDIGATLGPLERAVIGGQDHWVSTKHLRQYFYWLAERQRLYIRKRDGQSPILNIKIPGKPDMPCWSLDPMFAHRVTNSYRHQDDFSQFIIEDVVRNYRPRPDPDLAYRTSGQDNRYNAAGEWIDNVEEQLFRVTLLRRFGKSETYKYFFQELGDIRWKTYTYERYYAVIKKKLRLFPHIACFTGSYQVHPPKQYGKGTPEGNAIASVEAFMTGNVPFPPYSDRQFSPLPATMASVNTLSEAYNYLSSWPGMGPYHSLQYALDLNYTDYVNLSTTEWMAGGRGAVNGLNLIIPTIKGRDKDINAGLVWLREQQWGQWARLGYTPVPQDLAPGMLAYEGVNLIDLENSLCLYQKYARRLRNTELYHMARGDNPELDWIGNSSWDPHRGENRATRTLICKPGEKEHKALKFWARVIQEFREEIETAGAVQDPPEEVEIETAATQVESLGNSRASAIVVDDSDDEDGQVVTIRDDVIVIDDSEEEEVDELEVDELESDSEMRGSERKPKVEVGVDNSEDSEVKPPPVADVKPPSVADVKPPSAADVKPASVADVKPLGVENGEHPDVKPKAELAT</sequence>
<protein>
    <recommendedName>
        <fullName evidence="2">5-hmdU DNA kinase helical domain-containing protein</fullName>
    </recommendedName>
</protein>
<evidence type="ECO:0000313" key="3">
    <source>
        <dbReference type="EMBL" id="KAG7529954.1"/>
    </source>
</evidence>
<proteinExistence type="predicted"/>
<keyword evidence="4" id="KW-1185">Reference proteome</keyword>
<organism evidence="3 4">
    <name type="scientific">Filobasidium floriforme</name>
    <dbReference type="NCBI Taxonomy" id="5210"/>
    <lineage>
        <taxon>Eukaryota</taxon>
        <taxon>Fungi</taxon>
        <taxon>Dikarya</taxon>
        <taxon>Basidiomycota</taxon>
        <taxon>Agaricomycotina</taxon>
        <taxon>Tremellomycetes</taxon>
        <taxon>Filobasidiales</taxon>
        <taxon>Filobasidiaceae</taxon>
        <taxon>Filobasidium</taxon>
    </lineage>
</organism>
<comment type="caution">
    <text evidence="3">The sequence shown here is derived from an EMBL/GenBank/DDBJ whole genome shotgun (WGS) entry which is preliminary data.</text>
</comment>
<evidence type="ECO:0000313" key="4">
    <source>
        <dbReference type="Proteomes" id="UP000812966"/>
    </source>
</evidence>
<feature type="compositionally biased region" description="Basic and acidic residues" evidence="1">
    <location>
        <begin position="649"/>
        <end position="663"/>
    </location>
</feature>
<dbReference type="Proteomes" id="UP000812966">
    <property type="component" value="Unassembled WGS sequence"/>
</dbReference>
<dbReference type="EMBL" id="JABELV010000130">
    <property type="protein sequence ID" value="KAG7529954.1"/>
    <property type="molecule type" value="Genomic_DNA"/>
</dbReference>
<feature type="domain" description="5-hmdU DNA kinase helical" evidence="2">
    <location>
        <begin position="217"/>
        <end position="449"/>
    </location>
</feature>
<gene>
    <name evidence="3" type="ORF">FFLO_05310</name>
</gene>
<dbReference type="Pfam" id="PF18723">
    <property type="entry name" value="HMUDK_hel"/>
    <property type="match status" value="1"/>
</dbReference>
<feature type="region of interest" description="Disordered" evidence="1">
    <location>
        <begin position="24"/>
        <end position="64"/>
    </location>
</feature>
<name>A0A8K0JH37_9TREE</name>
<feature type="compositionally biased region" description="Low complexity" evidence="1">
    <location>
        <begin position="24"/>
        <end position="38"/>
    </location>
</feature>
<evidence type="ECO:0000256" key="1">
    <source>
        <dbReference type="SAM" id="MobiDB-lite"/>
    </source>
</evidence>